<protein>
    <submittedName>
        <fullName evidence="1">Uncharacterized protein</fullName>
    </submittedName>
</protein>
<dbReference type="AlphaFoldDB" id="A0AAN8PSL7"/>
<dbReference type="EMBL" id="JAZGQO010000010">
    <property type="protein sequence ID" value="KAK6177791.1"/>
    <property type="molecule type" value="Genomic_DNA"/>
</dbReference>
<dbReference type="PANTHER" id="PTHR47331">
    <property type="entry name" value="PHD-TYPE DOMAIN-CONTAINING PROTEIN"/>
    <property type="match status" value="1"/>
</dbReference>
<dbReference type="Proteomes" id="UP001347796">
    <property type="component" value="Unassembled WGS sequence"/>
</dbReference>
<evidence type="ECO:0000313" key="1">
    <source>
        <dbReference type="EMBL" id="KAK6177791.1"/>
    </source>
</evidence>
<accession>A0AAN8PSL7</accession>
<organism evidence="1 2">
    <name type="scientific">Patella caerulea</name>
    <name type="common">Rayed Mediterranean limpet</name>
    <dbReference type="NCBI Taxonomy" id="87958"/>
    <lineage>
        <taxon>Eukaryota</taxon>
        <taxon>Metazoa</taxon>
        <taxon>Spiralia</taxon>
        <taxon>Lophotrochozoa</taxon>
        <taxon>Mollusca</taxon>
        <taxon>Gastropoda</taxon>
        <taxon>Patellogastropoda</taxon>
        <taxon>Patelloidea</taxon>
        <taxon>Patellidae</taxon>
        <taxon>Patella</taxon>
    </lineage>
</organism>
<evidence type="ECO:0000313" key="2">
    <source>
        <dbReference type="Proteomes" id="UP001347796"/>
    </source>
</evidence>
<name>A0AAN8PSL7_PATCE</name>
<dbReference type="PANTHER" id="PTHR47331:SF4">
    <property type="entry name" value="PEPTIDASE S1 DOMAIN-CONTAINING PROTEIN"/>
    <property type="match status" value="1"/>
</dbReference>
<sequence>MHGSNEVIHSRENYDLEVLDFKRENVIQLPGLFTRDSIPASRSQIPKQEVADKLMPYNSNVEISILIGNNCTRIVRPRAIVTGKEDEPYGQRSILGWGVIGRVCKSKPESENNKEINVICNKIVA</sequence>
<keyword evidence="2" id="KW-1185">Reference proteome</keyword>
<gene>
    <name evidence="1" type="ORF">SNE40_015824</name>
</gene>
<proteinExistence type="predicted"/>
<comment type="caution">
    <text evidence="1">The sequence shown here is derived from an EMBL/GenBank/DDBJ whole genome shotgun (WGS) entry which is preliminary data.</text>
</comment>
<reference evidence="1 2" key="1">
    <citation type="submission" date="2024-01" db="EMBL/GenBank/DDBJ databases">
        <title>The genome of the rayed Mediterranean limpet Patella caerulea (Linnaeus, 1758).</title>
        <authorList>
            <person name="Anh-Thu Weber A."/>
            <person name="Halstead-Nussloch G."/>
        </authorList>
    </citation>
    <scope>NUCLEOTIDE SEQUENCE [LARGE SCALE GENOMIC DNA]</scope>
    <source>
        <strain evidence="1">AATW-2023a</strain>
        <tissue evidence="1">Whole specimen</tissue>
    </source>
</reference>